<keyword evidence="2" id="KW-0732">Signal</keyword>
<feature type="compositionally biased region" description="Low complexity" evidence="1">
    <location>
        <begin position="51"/>
        <end position="73"/>
    </location>
</feature>
<dbReference type="EMBL" id="JACHNH010000001">
    <property type="protein sequence ID" value="MBB4764417.1"/>
    <property type="molecule type" value="Genomic_DNA"/>
</dbReference>
<comment type="caution">
    <text evidence="4">The sequence shown here is derived from an EMBL/GenBank/DDBJ whole genome shotgun (WGS) entry which is preliminary data.</text>
</comment>
<organism evidence="4 5">
    <name type="scientific">Actinoplanes digitatis</name>
    <dbReference type="NCBI Taxonomy" id="1868"/>
    <lineage>
        <taxon>Bacteria</taxon>
        <taxon>Bacillati</taxon>
        <taxon>Actinomycetota</taxon>
        <taxon>Actinomycetes</taxon>
        <taxon>Micromonosporales</taxon>
        <taxon>Micromonosporaceae</taxon>
        <taxon>Actinoplanes</taxon>
    </lineage>
</organism>
<dbReference type="InterPro" id="IPR025711">
    <property type="entry name" value="PepSY"/>
</dbReference>
<sequence>MIKLRTVSTLAAGVAAALALGGTALAASGADDPAGSDDRGGAVEMLPNGDPVPTDAATDPAPTATATTPAATSPAAVDIATARAIALRATGGGRVTSIEAETEHGRAVWDIDVVTNGVRHDLDVDQATGTVLRHRVKSSNGKATRTSTDDHGRGGHGTDDTAADDHGRGSDDTAADDHGRGSDDTAADDHGRGDDDSASDDHGRGRGGDDSGADDHGSGGHGSDD</sequence>
<evidence type="ECO:0000259" key="3">
    <source>
        <dbReference type="Pfam" id="PF03413"/>
    </source>
</evidence>
<feature type="compositionally biased region" description="Basic and acidic residues" evidence="1">
    <location>
        <begin position="147"/>
        <end position="225"/>
    </location>
</feature>
<keyword evidence="5" id="KW-1185">Reference proteome</keyword>
<feature type="signal peptide" evidence="2">
    <location>
        <begin position="1"/>
        <end position="26"/>
    </location>
</feature>
<name>A0A7W7I127_9ACTN</name>
<feature type="region of interest" description="Disordered" evidence="1">
    <location>
        <begin position="27"/>
        <end position="73"/>
    </location>
</feature>
<feature type="region of interest" description="Disordered" evidence="1">
    <location>
        <begin position="130"/>
        <end position="225"/>
    </location>
</feature>
<evidence type="ECO:0000256" key="1">
    <source>
        <dbReference type="SAM" id="MobiDB-lite"/>
    </source>
</evidence>
<gene>
    <name evidence="4" type="ORF">BJ971_004973</name>
</gene>
<dbReference type="RefSeq" id="WP_184995611.1">
    <property type="nucleotide sequence ID" value="NZ_BOMK01000027.1"/>
</dbReference>
<feature type="chain" id="PRO_5030741200" description="PepSY domain-containing protein" evidence="2">
    <location>
        <begin position="27"/>
        <end position="225"/>
    </location>
</feature>
<feature type="domain" description="PepSY" evidence="3">
    <location>
        <begin position="79"/>
        <end position="134"/>
    </location>
</feature>
<reference evidence="4 5" key="1">
    <citation type="submission" date="2020-08" db="EMBL/GenBank/DDBJ databases">
        <title>Sequencing the genomes of 1000 actinobacteria strains.</title>
        <authorList>
            <person name="Klenk H.-P."/>
        </authorList>
    </citation>
    <scope>NUCLEOTIDE SEQUENCE [LARGE SCALE GENOMIC DNA]</scope>
    <source>
        <strain evidence="4 5">DSM 43149</strain>
    </source>
</reference>
<proteinExistence type="predicted"/>
<dbReference type="Pfam" id="PF03413">
    <property type="entry name" value="PepSY"/>
    <property type="match status" value="1"/>
</dbReference>
<evidence type="ECO:0000313" key="5">
    <source>
        <dbReference type="Proteomes" id="UP000578112"/>
    </source>
</evidence>
<protein>
    <recommendedName>
        <fullName evidence="3">PepSY domain-containing protein</fullName>
    </recommendedName>
</protein>
<dbReference type="AlphaFoldDB" id="A0A7W7I127"/>
<dbReference type="Proteomes" id="UP000578112">
    <property type="component" value="Unassembled WGS sequence"/>
</dbReference>
<evidence type="ECO:0000256" key="2">
    <source>
        <dbReference type="SAM" id="SignalP"/>
    </source>
</evidence>
<evidence type="ECO:0000313" key="4">
    <source>
        <dbReference type="EMBL" id="MBB4764417.1"/>
    </source>
</evidence>
<dbReference type="Gene3D" id="3.10.450.40">
    <property type="match status" value="1"/>
</dbReference>
<accession>A0A7W7I127</accession>